<keyword evidence="2" id="KW-1185">Reference proteome</keyword>
<dbReference type="KEGG" id="oat:OAN307_c03920"/>
<dbReference type="AlphaFoldDB" id="M9R301"/>
<name>M9R301_9RHOB</name>
<evidence type="ECO:0000313" key="2">
    <source>
        <dbReference type="Proteomes" id="UP000005307"/>
    </source>
</evidence>
<proteinExistence type="predicted"/>
<sequence>MICLKKPLTLRKSPKRQLQTPAHSVSSRLSLVKEPKHFQHLEGLNHFIRTLARELARADHAAEA</sequence>
<dbReference type="EMBL" id="CP003740">
    <property type="protein sequence ID" value="AGI66138.1"/>
    <property type="molecule type" value="Genomic_DNA"/>
</dbReference>
<organism evidence="1 2">
    <name type="scientific">Octadecabacter antarcticus 307</name>
    <dbReference type="NCBI Taxonomy" id="391626"/>
    <lineage>
        <taxon>Bacteria</taxon>
        <taxon>Pseudomonadati</taxon>
        <taxon>Pseudomonadota</taxon>
        <taxon>Alphaproteobacteria</taxon>
        <taxon>Rhodobacterales</taxon>
        <taxon>Roseobacteraceae</taxon>
        <taxon>Octadecabacter</taxon>
    </lineage>
</organism>
<dbReference type="Proteomes" id="UP000005307">
    <property type="component" value="Chromosome"/>
</dbReference>
<protein>
    <submittedName>
        <fullName evidence="1">Uncharacterized protein</fullName>
    </submittedName>
</protein>
<gene>
    <name evidence="1" type="ORF">OAN307_c03920</name>
</gene>
<dbReference type="HOGENOM" id="CLU_2863386_0_0_5"/>
<evidence type="ECO:0000313" key="1">
    <source>
        <dbReference type="EMBL" id="AGI66138.1"/>
    </source>
</evidence>
<accession>M9R301</accession>
<reference evidence="1 2" key="1">
    <citation type="journal article" date="2013" name="PLoS ONE">
        <title>Poles Apart: Arctic and Antarctic Octadecabacter strains Share High Genome Plasticity and a New Type of Xanthorhodopsin.</title>
        <authorList>
            <person name="Vollmers J."/>
            <person name="Voget S."/>
            <person name="Dietrich S."/>
            <person name="Gollnow K."/>
            <person name="Smits M."/>
            <person name="Meyer K."/>
            <person name="Brinkhoff T."/>
            <person name="Simon M."/>
            <person name="Daniel R."/>
        </authorList>
    </citation>
    <scope>NUCLEOTIDE SEQUENCE [LARGE SCALE GENOMIC DNA]</scope>
    <source>
        <strain evidence="1 2">307</strain>
    </source>
</reference>